<comment type="caution">
    <text evidence="1">The sequence shown here is derived from an EMBL/GenBank/DDBJ whole genome shotgun (WGS) entry which is preliminary data.</text>
</comment>
<dbReference type="RefSeq" id="WP_152731126.1">
    <property type="nucleotide sequence ID" value="NZ_JAABOZ010000001.1"/>
</dbReference>
<organism evidence="1 2">
    <name type="scientific">Goekera deserti</name>
    <dbReference type="NCBI Taxonomy" id="2497753"/>
    <lineage>
        <taxon>Bacteria</taxon>
        <taxon>Bacillati</taxon>
        <taxon>Actinomycetota</taxon>
        <taxon>Actinomycetes</taxon>
        <taxon>Geodermatophilales</taxon>
        <taxon>Geodermatophilaceae</taxon>
        <taxon>Goekera</taxon>
    </lineage>
</organism>
<name>A0A7K3WE97_9ACTN</name>
<evidence type="ECO:0000313" key="2">
    <source>
        <dbReference type="Proteomes" id="UP000470470"/>
    </source>
</evidence>
<dbReference type="Proteomes" id="UP000470470">
    <property type="component" value="Unassembled WGS sequence"/>
</dbReference>
<dbReference type="EMBL" id="JAAGWK010000016">
    <property type="protein sequence ID" value="NEL54754.1"/>
    <property type="molecule type" value="Genomic_DNA"/>
</dbReference>
<proteinExistence type="predicted"/>
<sequence>MTRHSPALYRTALDLVTARQRDEYEVFTEVLDELTVEYAGLGVLGVFAVTNLSVRQASVIGQCPASRVLGGLHVEPVPAAQPVVPAVLTLLYTALEDLAEASSIARDLGAGDDAEPAMVVLADVSIAMAERLTAFSGLPAPQVIASWRQQVEHRLADDTWAA</sequence>
<keyword evidence="2" id="KW-1185">Reference proteome</keyword>
<gene>
    <name evidence="1" type="ORF">G1H19_12150</name>
</gene>
<accession>A0A7K3WE97</accession>
<protein>
    <submittedName>
        <fullName evidence="1">Uncharacterized protein</fullName>
    </submittedName>
</protein>
<evidence type="ECO:0000313" key="1">
    <source>
        <dbReference type="EMBL" id="NEL54754.1"/>
    </source>
</evidence>
<reference evidence="1 2" key="1">
    <citation type="submission" date="2020-02" db="EMBL/GenBank/DDBJ databases">
        <title>The whole genome sequence of CPCC 205119.</title>
        <authorList>
            <person name="Jiang Z."/>
        </authorList>
    </citation>
    <scope>NUCLEOTIDE SEQUENCE [LARGE SCALE GENOMIC DNA]</scope>
    <source>
        <strain evidence="1 2">CPCC 205119</strain>
    </source>
</reference>
<dbReference type="AlphaFoldDB" id="A0A7K3WE97"/>